<dbReference type="AlphaFoldDB" id="A0AA94RAK8"/>
<dbReference type="SMART" id="SM00710">
    <property type="entry name" value="PbH1"/>
    <property type="match status" value="6"/>
</dbReference>
<dbReference type="InterPro" id="IPR006626">
    <property type="entry name" value="PbH1"/>
</dbReference>
<dbReference type="SUPFAM" id="SSF51126">
    <property type="entry name" value="Pectin lyase-like"/>
    <property type="match status" value="1"/>
</dbReference>
<evidence type="ECO:0000313" key="3">
    <source>
        <dbReference type="Proteomes" id="UP000309984"/>
    </source>
</evidence>
<sequence length="560" mass="57273">MKSLPMNLLLDVQNHVAVKVLSQAAGAPVSTGGHLHGSGCGRNVLTLCVRSLRSSTSLGSTQLLEESMAVTSVSGNSANGMTVSVANPTTTPQITVGTSVSGMLKGNGTAITAGVSRTDYLAPGQARAQFTPESFGAVGNGTTDDSTALNNCFAAAGGADVYLNPAKTYMHQSVLTVGQNDTRILGGGTLLATAEATSAVHVTGNYCSIEGVTVSFSQAGATRQSVNQAQKLWVEGSNFTATNVYINGSAAAGVFMYGAAYFVLTNVYVYGTLADGIHCTHGSHDGRIIGCTSDTTGDDSFAVVSYASDGTPVKNIVNIGSYSYTSAARGFSVVGGSNIRYYGGYVVNSADAGIYIAAESSFNTLGVSRAVVDGFDIAGANTAAATSPQAGVLITNQQPSGTVITDVTVRNITLTNTNTGAASQFAIYANSGANNVLDVVIDTVQIVGTGPSQILGISNIARSIYQVPQSFLTKRLYVTSAATADPGIDQVLLLGGGAVLTLPPAAGNYRRYSVRNVYSTSLSISPTGSDQIDGAGSYTIAAGANTDFVSDQSSNWYTYP</sequence>
<dbReference type="Gene3D" id="2.160.20.10">
    <property type="entry name" value="Single-stranded right-handed beta-helix, Pectin lyase-like"/>
    <property type="match status" value="1"/>
</dbReference>
<proteinExistence type="predicted"/>
<feature type="domain" description="Alpha-1,3-glucanase catalytic" evidence="1">
    <location>
        <begin position="148"/>
        <end position="435"/>
    </location>
</feature>
<dbReference type="InterPro" id="IPR012334">
    <property type="entry name" value="Pectin_lyas_fold"/>
</dbReference>
<evidence type="ECO:0000259" key="1">
    <source>
        <dbReference type="Pfam" id="PF22816"/>
    </source>
</evidence>
<dbReference type="InterPro" id="IPR011050">
    <property type="entry name" value="Pectin_lyase_fold/virulence"/>
</dbReference>
<organism evidence="2 3">
    <name type="scientific">Mycolicibacterium phocaicum</name>
    <dbReference type="NCBI Taxonomy" id="319706"/>
    <lineage>
        <taxon>Bacteria</taxon>
        <taxon>Bacillati</taxon>
        <taxon>Actinomycetota</taxon>
        <taxon>Actinomycetes</taxon>
        <taxon>Mycobacteriales</taxon>
        <taxon>Mycobacteriaceae</taxon>
        <taxon>Mycolicibacterium</taxon>
    </lineage>
</organism>
<dbReference type="Pfam" id="PF22816">
    <property type="entry name" value="CatAgl_D2"/>
    <property type="match status" value="1"/>
</dbReference>
<protein>
    <recommendedName>
        <fullName evidence="1">Alpha-1,3-glucanase catalytic domain-containing protein</fullName>
    </recommendedName>
</protein>
<evidence type="ECO:0000313" key="2">
    <source>
        <dbReference type="EMBL" id="TLH60337.1"/>
    </source>
</evidence>
<name>A0AA94RAK8_9MYCO</name>
<gene>
    <name evidence="2" type="ORF">C1S79_26095</name>
</gene>
<dbReference type="EMBL" id="POTM01000061">
    <property type="protein sequence ID" value="TLH60337.1"/>
    <property type="molecule type" value="Genomic_DNA"/>
</dbReference>
<comment type="caution">
    <text evidence="2">The sequence shown here is derived from an EMBL/GenBank/DDBJ whole genome shotgun (WGS) entry which is preliminary data.</text>
</comment>
<dbReference type="Proteomes" id="UP000309984">
    <property type="component" value="Unassembled WGS sequence"/>
</dbReference>
<reference evidence="2 3" key="1">
    <citation type="submission" date="2018-01" db="EMBL/GenBank/DDBJ databases">
        <title>Comparative genomics of Mycobacterium mucogenicum and Mycobacterium neoaurum clade members emphasizing tRNA and non-coding RNA.</title>
        <authorList>
            <person name="Behra P.R.K."/>
            <person name="Pettersson B.M.F."/>
            <person name="Das S."/>
            <person name="Dasgupta S."/>
            <person name="Kirsebom L.A."/>
        </authorList>
    </citation>
    <scope>NUCLEOTIDE SEQUENCE [LARGE SCALE GENOMIC DNA]</scope>
    <source>
        <strain evidence="2 3">DSM 45104</strain>
    </source>
</reference>
<keyword evidence="3" id="KW-1185">Reference proteome</keyword>
<accession>A0AA94RAK8</accession>
<dbReference type="InterPro" id="IPR055149">
    <property type="entry name" value="Agl_cat_D2"/>
</dbReference>